<evidence type="ECO:0000313" key="6">
    <source>
        <dbReference type="Proteomes" id="UP000757232"/>
    </source>
</evidence>
<comment type="caution">
    <text evidence="5">The sequence shown here is derived from an EMBL/GenBank/DDBJ whole genome shotgun (WGS) entry which is preliminary data.</text>
</comment>
<gene>
    <name evidence="5" type="ORF">A7U60_g9014</name>
</gene>
<dbReference type="Proteomes" id="UP000757232">
    <property type="component" value="Unassembled WGS sequence"/>
</dbReference>
<feature type="compositionally biased region" description="Basic residues" evidence="4">
    <location>
        <begin position="103"/>
        <end position="112"/>
    </location>
</feature>
<dbReference type="Gene3D" id="3.30.110.20">
    <property type="entry name" value="Alba-like domain"/>
    <property type="match status" value="1"/>
</dbReference>
<dbReference type="EMBL" id="LNZH02000216">
    <property type="protein sequence ID" value="OCB84334.1"/>
    <property type="molecule type" value="Genomic_DNA"/>
</dbReference>
<keyword evidence="6" id="KW-1185">Reference proteome</keyword>
<dbReference type="InterPro" id="IPR014612">
    <property type="entry name" value="Pop7/Rpp20"/>
</dbReference>
<evidence type="ECO:0000256" key="1">
    <source>
        <dbReference type="ARBA" id="ARBA00004604"/>
    </source>
</evidence>
<dbReference type="PANTHER" id="PTHR15314">
    <property type="entry name" value="RIBONUCLEASE P PROTEIN SUBUNIT P20"/>
    <property type="match status" value="1"/>
</dbReference>
<evidence type="ECO:0000256" key="4">
    <source>
        <dbReference type="SAM" id="MobiDB-lite"/>
    </source>
</evidence>
<sequence length="323" mass="35042">MTKTKKTNRHQSNAKSTSSSKTDAASPATKEVKPVQNAPKAATKEVKPVQNAPKAGSSTQQDGIINTGGLEKEQEESNETSKAETVPQKRGHDQEYEASSAPSKKRRRKGKMAKKEKSSSDPQSSPQMIRKLAPPRPFPTVPTSVSATGPRSAHKEGKNRICITRKTDLGAYLRRCKDVVLQDGCKDVVLQDGYKTLYLHAMGAAIPHLARLAVSLPSILPYDSSEIQTEVRTGTVEVQDEIIPDDEDEDVSLRTRGKSTMSVTIKIEGGDNESAQTSTKKQKDKGKGKTVVAQNGDIGKTSADTTQLKQLVFTESDLEDDVL</sequence>
<dbReference type="GO" id="GO:0003676">
    <property type="term" value="F:nucleic acid binding"/>
    <property type="evidence" value="ECO:0007669"/>
    <property type="project" value="InterPro"/>
</dbReference>
<keyword evidence="3" id="KW-0539">Nucleus</keyword>
<dbReference type="PANTHER" id="PTHR15314:SF1">
    <property type="entry name" value="RIBONUCLEASE P PROTEIN SUBUNIT P20"/>
    <property type="match status" value="1"/>
</dbReference>
<evidence type="ECO:0000256" key="2">
    <source>
        <dbReference type="ARBA" id="ARBA00022694"/>
    </source>
</evidence>
<dbReference type="GO" id="GO:0000172">
    <property type="term" value="C:ribonuclease MRP complex"/>
    <property type="evidence" value="ECO:0007669"/>
    <property type="project" value="InterPro"/>
</dbReference>
<feature type="region of interest" description="Disordered" evidence="4">
    <location>
        <begin position="268"/>
        <end position="306"/>
    </location>
</feature>
<proteinExistence type="predicted"/>
<name>A0A9Q5N8A3_SANBA</name>
<reference evidence="5" key="1">
    <citation type="submission" date="2016-06" db="EMBL/GenBank/DDBJ databases">
        <title>Draft Genome sequence of the fungus Inonotus baumii.</title>
        <authorList>
            <person name="Zhu H."/>
            <person name="Lin W."/>
        </authorList>
    </citation>
    <scope>NUCLEOTIDE SEQUENCE</scope>
    <source>
        <strain evidence="5">821</strain>
    </source>
</reference>
<feature type="region of interest" description="Disordered" evidence="4">
    <location>
        <begin position="1"/>
        <end position="156"/>
    </location>
</feature>
<organism evidence="5 6">
    <name type="scientific">Sanghuangporus baumii</name>
    <name type="common">Phellinus baumii</name>
    <dbReference type="NCBI Taxonomy" id="108892"/>
    <lineage>
        <taxon>Eukaryota</taxon>
        <taxon>Fungi</taxon>
        <taxon>Dikarya</taxon>
        <taxon>Basidiomycota</taxon>
        <taxon>Agaricomycotina</taxon>
        <taxon>Agaricomycetes</taxon>
        <taxon>Hymenochaetales</taxon>
        <taxon>Hymenochaetaceae</taxon>
        <taxon>Sanghuangporus</taxon>
    </lineage>
</organism>
<comment type="subcellular location">
    <subcellularLocation>
        <location evidence="1">Nucleus</location>
        <location evidence="1">Nucleolus</location>
    </subcellularLocation>
</comment>
<dbReference type="SUPFAM" id="SSF82704">
    <property type="entry name" value="AlbA-like"/>
    <property type="match status" value="1"/>
</dbReference>
<keyword evidence="2" id="KW-0819">tRNA processing</keyword>
<dbReference type="InterPro" id="IPR036882">
    <property type="entry name" value="Alba-like_dom_sf"/>
</dbReference>
<evidence type="ECO:0000313" key="5">
    <source>
        <dbReference type="EMBL" id="OCB84334.1"/>
    </source>
</evidence>
<dbReference type="GO" id="GO:0005655">
    <property type="term" value="C:nucleolar ribonuclease P complex"/>
    <property type="evidence" value="ECO:0007669"/>
    <property type="project" value="InterPro"/>
</dbReference>
<protein>
    <submittedName>
        <fullName evidence="5">Uncharacterized protein</fullName>
    </submittedName>
</protein>
<dbReference type="GO" id="GO:0001682">
    <property type="term" value="P:tRNA 5'-leader removal"/>
    <property type="evidence" value="ECO:0007669"/>
    <property type="project" value="InterPro"/>
</dbReference>
<dbReference type="AlphaFoldDB" id="A0A9Q5N8A3"/>
<dbReference type="OrthoDB" id="416729at2759"/>
<accession>A0A9Q5N8A3</accession>
<feature type="compositionally biased region" description="Low complexity" evidence="4">
    <location>
        <begin position="13"/>
        <end position="29"/>
    </location>
</feature>
<evidence type="ECO:0000256" key="3">
    <source>
        <dbReference type="ARBA" id="ARBA00023242"/>
    </source>
</evidence>
<dbReference type="Pfam" id="PF12328">
    <property type="entry name" value="Rpp20"/>
    <property type="match status" value="1"/>
</dbReference>